<comment type="caution">
    <text evidence="1">The sequence shown here is derived from an EMBL/GenBank/DDBJ whole genome shotgun (WGS) entry which is preliminary data.</text>
</comment>
<name>A0A7W5AN78_9ACTN</name>
<organism evidence="1 2">
    <name type="scientific">Actinoplanes campanulatus</name>
    <dbReference type="NCBI Taxonomy" id="113559"/>
    <lineage>
        <taxon>Bacteria</taxon>
        <taxon>Bacillati</taxon>
        <taxon>Actinomycetota</taxon>
        <taxon>Actinomycetes</taxon>
        <taxon>Micromonosporales</taxon>
        <taxon>Micromonosporaceae</taxon>
        <taxon>Actinoplanes</taxon>
    </lineage>
</organism>
<evidence type="ECO:0000313" key="2">
    <source>
        <dbReference type="Proteomes" id="UP000590749"/>
    </source>
</evidence>
<evidence type="ECO:0008006" key="3">
    <source>
        <dbReference type="Google" id="ProtNLM"/>
    </source>
</evidence>
<dbReference type="Proteomes" id="UP000590749">
    <property type="component" value="Unassembled WGS sequence"/>
</dbReference>
<sequence length="121" mass="13287">MTDLAETLTTARQLLAPDIPAGYVVVIVKAADCHPDRPVGARGLCRSCYETACRNGTERQHNPQRQHRPVAEFAEEYDSLADQGLTTKQIAERLGVGREAVYRARRRAISMGLLGPDGRIA</sequence>
<dbReference type="EMBL" id="JACHXF010000018">
    <property type="protein sequence ID" value="MBB3099328.1"/>
    <property type="molecule type" value="Genomic_DNA"/>
</dbReference>
<evidence type="ECO:0000313" key="1">
    <source>
        <dbReference type="EMBL" id="MBB3099328.1"/>
    </source>
</evidence>
<reference evidence="1 2" key="1">
    <citation type="submission" date="2020-08" db="EMBL/GenBank/DDBJ databases">
        <title>Genomic Encyclopedia of Type Strains, Phase III (KMG-III): the genomes of soil and plant-associated and newly described type strains.</title>
        <authorList>
            <person name="Whitman W."/>
        </authorList>
    </citation>
    <scope>NUCLEOTIDE SEQUENCE [LARGE SCALE GENOMIC DNA]</scope>
    <source>
        <strain evidence="1 2">CECT 3287</strain>
    </source>
</reference>
<dbReference type="InterPro" id="IPR042075">
    <property type="entry name" value="KorB_DNA-db"/>
</dbReference>
<accession>A0A7W5AN78</accession>
<proteinExistence type="predicted"/>
<keyword evidence="2" id="KW-1185">Reference proteome</keyword>
<dbReference type="RefSeq" id="WP_183225389.1">
    <property type="nucleotide sequence ID" value="NZ_BMPW01000021.1"/>
</dbReference>
<protein>
    <recommendedName>
        <fullName evidence="3">Homeodomain-like domain-containing protein</fullName>
    </recommendedName>
</protein>
<dbReference type="SUPFAM" id="SSF109709">
    <property type="entry name" value="KorB DNA-binding domain-like"/>
    <property type="match status" value="1"/>
</dbReference>
<dbReference type="Gene3D" id="1.10.10.730">
    <property type="entry name" value="KorB DNA-binding domain"/>
    <property type="match status" value="1"/>
</dbReference>
<dbReference type="Pfam" id="PF13384">
    <property type="entry name" value="HTH_23"/>
    <property type="match status" value="1"/>
</dbReference>
<gene>
    <name evidence="1" type="ORF">FHR83_007034</name>
</gene>
<dbReference type="AlphaFoldDB" id="A0A7W5AN78"/>